<accession>G8LUE7</accession>
<proteinExistence type="predicted"/>
<dbReference type="EMBL" id="CP003065">
    <property type="protein sequence ID" value="AEV70595.1"/>
    <property type="molecule type" value="Genomic_DNA"/>
</dbReference>
<sequence length="127" mass="14671">MDLLEYKIKLLHTIVTGMEGYNHSFFSFVIDHNITEEQTGIIMKALTLLKDRLTDGKVSEEIGEVMEGNSKHLKMLDKAALPSFTDFKEFSQALLGDEINPEYLLKSIYMQNIHKELCEYLLKDLKK</sequence>
<protein>
    <recommendedName>
        <fullName evidence="3">DUF1878 domain-containing protein</fullName>
    </recommendedName>
</protein>
<evidence type="ECO:0008006" key="3">
    <source>
        <dbReference type="Google" id="ProtNLM"/>
    </source>
</evidence>
<reference evidence="2" key="1">
    <citation type="submission" date="2011-12" db="EMBL/GenBank/DDBJ databases">
        <title>Complete sequence of Clostridium clariflavum DSM 19732.</title>
        <authorList>
            <consortium name="US DOE Joint Genome Institute"/>
            <person name="Lucas S."/>
            <person name="Han J."/>
            <person name="Lapidus A."/>
            <person name="Cheng J.-F."/>
            <person name="Goodwin L."/>
            <person name="Pitluck S."/>
            <person name="Peters L."/>
            <person name="Teshima H."/>
            <person name="Detter J.C."/>
            <person name="Han C."/>
            <person name="Tapia R."/>
            <person name="Land M."/>
            <person name="Hauser L."/>
            <person name="Kyrpides N."/>
            <person name="Ivanova N."/>
            <person name="Pagani I."/>
            <person name="Kitzmiller T."/>
            <person name="Lynd L."/>
            <person name="Izquierdo J."/>
            <person name="Woyke T."/>
        </authorList>
    </citation>
    <scope>NUCLEOTIDE SEQUENCE [LARGE SCALE GENOMIC DNA]</scope>
    <source>
        <strain evidence="2">DSM 19732 / NBRC 101661 / EBR45</strain>
    </source>
</reference>
<dbReference type="Proteomes" id="UP000005435">
    <property type="component" value="Chromosome"/>
</dbReference>
<keyword evidence="2" id="KW-1185">Reference proteome</keyword>
<gene>
    <name evidence="1" type="ordered locus">Clocl_4165</name>
</gene>
<name>G8LUE7_ACECE</name>
<dbReference type="AlphaFoldDB" id="G8LUE7"/>
<reference evidence="1 2" key="2">
    <citation type="journal article" date="2012" name="Stand. Genomic Sci.">
        <title>Complete Genome Sequence of Clostridium clariflavum DSM 19732.</title>
        <authorList>
            <person name="Izquierdo J.A."/>
            <person name="Goodwin L."/>
            <person name="Davenport K.W."/>
            <person name="Teshima H."/>
            <person name="Bruce D."/>
            <person name="Detter C."/>
            <person name="Tapia R."/>
            <person name="Han S."/>
            <person name="Land M."/>
            <person name="Hauser L."/>
            <person name="Jeffries C.D."/>
            <person name="Han J."/>
            <person name="Pitluck S."/>
            <person name="Nolan M."/>
            <person name="Chen A."/>
            <person name="Huntemann M."/>
            <person name="Mavromatis K."/>
            <person name="Mikhailova N."/>
            <person name="Liolios K."/>
            <person name="Woyke T."/>
            <person name="Lynd L.R."/>
        </authorList>
    </citation>
    <scope>NUCLEOTIDE SEQUENCE [LARGE SCALE GENOMIC DNA]</scope>
    <source>
        <strain evidence="2">DSM 19732 / NBRC 101661 / EBR45</strain>
    </source>
</reference>
<dbReference type="eggNOG" id="ENOG5033JSE">
    <property type="taxonomic scope" value="Bacteria"/>
</dbReference>
<evidence type="ECO:0000313" key="1">
    <source>
        <dbReference type="EMBL" id="AEV70595.1"/>
    </source>
</evidence>
<dbReference type="RefSeq" id="WP_014257090.1">
    <property type="nucleotide sequence ID" value="NC_016627.1"/>
</dbReference>
<organism evidence="1 2">
    <name type="scientific">Acetivibrio clariflavus (strain DSM 19732 / NBRC 101661 / EBR45)</name>
    <name type="common">Clostridium clariflavum</name>
    <dbReference type="NCBI Taxonomy" id="720554"/>
    <lineage>
        <taxon>Bacteria</taxon>
        <taxon>Bacillati</taxon>
        <taxon>Bacillota</taxon>
        <taxon>Clostridia</taxon>
        <taxon>Eubacteriales</taxon>
        <taxon>Oscillospiraceae</taxon>
        <taxon>Acetivibrio</taxon>
    </lineage>
</organism>
<evidence type="ECO:0000313" key="2">
    <source>
        <dbReference type="Proteomes" id="UP000005435"/>
    </source>
</evidence>
<dbReference type="KEGG" id="ccl:Clocl_4165"/>
<dbReference type="HOGENOM" id="CLU_155716_0_0_9"/>